<dbReference type="GO" id="GO:0008168">
    <property type="term" value="F:methyltransferase activity"/>
    <property type="evidence" value="ECO:0007669"/>
    <property type="project" value="UniProtKB-KW"/>
</dbReference>
<feature type="binding site" evidence="3">
    <location>
        <begin position="123"/>
        <end position="124"/>
    </location>
    <ligand>
        <name>S-adenosyl-L-methionine</name>
        <dbReference type="ChEBI" id="CHEBI:59789"/>
    </ligand>
</feature>
<dbReference type="eggNOG" id="COG4106">
    <property type="taxonomic scope" value="Bacteria"/>
</dbReference>
<feature type="binding site" evidence="3 4">
    <location>
        <begin position="95"/>
        <end position="96"/>
    </location>
    <ligand>
        <name>S-adenosyl-L-methionine</name>
        <dbReference type="ChEBI" id="CHEBI:59789"/>
    </ligand>
</feature>
<dbReference type="RefSeq" id="WP_009147504.1">
    <property type="nucleotide sequence ID" value="NZ_CP121471.1"/>
</dbReference>
<dbReference type="NCBIfam" id="TIGR00740">
    <property type="entry name" value="carboxy-S-adenosyl-L-methionine synthase CmoA"/>
    <property type="match status" value="1"/>
</dbReference>
<protein>
    <recommendedName>
        <fullName evidence="3">Carboxy-S-adenosyl-L-methionine synthase</fullName>
        <shortName evidence="3">Cx-SAM synthase</shortName>
        <ecNumber evidence="3">2.1.3.-</ecNumber>
    </recommendedName>
</protein>
<dbReference type="GO" id="GO:0002098">
    <property type="term" value="P:tRNA wobble uridine modification"/>
    <property type="evidence" value="ECO:0007669"/>
    <property type="project" value="InterPro"/>
</dbReference>
<proteinExistence type="inferred from homology"/>
<feature type="domain" description="Methyltransferase" evidence="5">
    <location>
        <begin position="68"/>
        <end position="164"/>
    </location>
</feature>
<dbReference type="PANTHER" id="PTHR43861">
    <property type="entry name" value="TRANS-ACONITATE 2-METHYLTRANSFERASE-RELATED"/>
    <property type="match status" value="1"/>
</dbReference>
<keyword evidence="7" id="KW-1185">Reference proteome</keyword>
<dbReference type="CDD" id="cd02440">
    <property type="entry name" value="AdoMet_MTases"/>
    <property type="match status" value="1"/>
</dbReference>
<name>H8YY94_9GAMM</name>
<evidence type="ECO:0000313" key="7">
    <source>
        <dbReference type="Proteomes" id="UP000002964"/>
    </source>
</evidence>
<feature type="binding site" evidence="3">
    <location>
        <position position="205"/>
    </location>
    <ligand>
        <name>S-adenosyl-L-methionine</name>
        <dbReference type="ChEBI" id="CHEBI:59789"/>
    </ligand>
</feature>
<dbReference type="EMBL" id="JH603168">
    <property type="protein sequence ID" value="EIC23420.1"/>
    <property type="molecule type" value="Genomic_DNA"/>
</dbReference>
<dbReference type="InterPro" id="IPR041698">
    <property type="entry name" value="Methyltransf_25"/>
</dbReference>
<evidence type="ECO:0000256" key="3">
    <source>
        <dbReference type="HAMAP-Rule" id="MF_01589"/>
    </source>
</evidence>
<dbReference type="AlphaFoldDB" id="H8YY94"/>
<evidence type="ECO:0000313" key="6">
    <source>
        <dbReference type="EMBL" id="EIC23420.1"/>
    </source>
</evidence>
<feature type="binding site" evidence="3 4">
    <location>
        <position position="45"/>
    </location>
    <ligand>
        <name>S-adenosyl-L-methionine</name>
        <dbReference type="ChEBI" id="CHEBI:59789"/>
    </ligand>
</feature>
<sequence>MTEDFQQNTRDRLYAGMEAAPGDFAFDDSVARVFPDMISRSVPCYCDLVKLMAVLARRFLHPDARCFDLGCSLGAVSAALLGQYRHLGLRVVAVDNSQAMIDRLNQRLAEEVAGGRLQARCEDLTEVDTSGASLLILNLTLQFIAPEQRLALLARLRERLQPGGGLLLAEKVQCANPDAEHLLAEAHAEFKRANGYSELEISRKRAALERVMRLDAPEVHAERLRAAGFTQVVPWFQCLNFMAWAAWA</sequence>
<dbReference type="PANTHER" id="PTHR43861:SF2">
    <property type="entry name" value="CARBOXY-S-ADENOSYL-L-METHIONINE SYNTHASE"/>
    <property type="match status" value="1"/>
</dbReference>
<dbReference type="InterPro" id="IPR005271">
    <property type="entry name" value="CmoA"/>
</dbReference>
<dbReference type="GO" id="GO:0032259">
    <property type="term" value="P:methylation"/>
    <property type="evidence" value="ECO:0007669"/>
    <property type="project" value="UniProtKB-KW"/>
</dbReference>
<feature type="binding site" evidence="3 4">
    <location>
        <begin position="70"/>
        <end position="72"/>
    </location>
    <ligand>
        <name>S-adenosyl-L-methionine</name>
        <dbReference type="ChEBI" id="CHEBI:59789"/>
    </ligand>
</feature>
<keyword evidence="2 3" id="KW-0949">S-adenosyl-L-methionine</keyword>
<evidence type="ECO:0000256" key="1">
    <source>
        <dbReference type="ARBA" id="ARBA00022679"/>
    </source>
</evidence>
<reference evidence="7" key="1">
    <citation type="submission" date="2011-06" db="EMBL/GenBank/DDBJ databases">
        <authorList>
            <consortium name="US DOE Joint Genome Institute (JGI-PGF)"/>
            <person name="Lucas S."/>
            <person name="Han J."/>
            <person name="Lapidus A."/>
            <person name="Cheng J.-F."/>
            <person name="Goodwin L."/>
            <person name="Pitluck S."/>
            <person name="Peters L."/>
            <person name="Land M.L."/>
            <person name="Hauser L."/>
            <person name="Vogl K."/>
            <person name="Liu Z."/>
            <person name="Overmann J."/>
            <person name="Frigaard N.-U."/>
            <person name="Bryant D.A."/>
            <person name="Woyke T.J."/>
        </authorList>
    </citation>
    <scope>NUCLEOTIDE SEQUENCE [LARGE SCALE GENOMIC DNA]</scope>
    <source>
        <strain evidence="7">970</strain>
    </source>
</reference>
<dbReference type="GO" id="GO:0016743">
    <property type="term" value="F:carboxyl- or carbamoyltransferase activity"/>
    <property type="evidence" value="ECO:0007669"/>
    <property type="project" value="UniProtKB-UniRule"/>
</dbReference>
<organism evidence="6 7">
    <name type="scientific">Thiorhodovibrio frisius</name>
    <dbReference type="NCBI Taxonomy" id="631362"/>
    <lineage>
        <taxon>Bacteria</taxon>
        <taxon>Pseudomonadati</taxon>
        <taxon>Pseudomonadota</taxon>
        <taxon>Gammaproteobacteria</taxon>
        <taxon>Chromatiales</taxon>
        <taxon>Chromatiaceae</taxon>
        <taxon>Thiorhodovibrio</taxon>
    </lineage>
</organism>
<reference evidence="6 7" key="2">
    <citation type="submission" date="2011-11" db="EMBL/GenBank/DDBJ databases">
        <authorList>
            <consortium name="US DOE Joint Genome Institute"/>
            <person name="Lucas S."/>
            <person name="Han J."/>
            <person name="Lapidus A."/>
            <person name="Cheng J.-F."/>
            <person name="Goodwin L."/>
            <person name="Pitluck S."/>
            <person name="Peters L."/>
            <person name="Ovchinnikova G."/>
            <person name="Zhang X."/>
            <person name="Detter J.C."/>
            <person name="Han C."/>
            <person name="Tapia R."/>
            <person name="Land M."/>
            <person name="Hauser L."/>
            <person name="Kyrpides N."/>
            <person name="Ivanova N."/>
            <person name="Pagani I."/>
            <person name="Vogl K."/>
            <person name="Liu Z."/>
            <person name="Overmann J."/>
            <person name="Frigaard N.-U."/>
            <person name="Bryant D."/>
            <person name="Woyke T."/>
        </authorList>
    </citation>
    <scope>NUCLEOTIDE SEQUENCE [LARGE SCALE GENOMIC DNA]</scope>
    <source>
        <strain evidence="6 7">970</strain>
    </source>
</reference>
<comment type="catalytic activity">
    <reaction evidence="3">
        <text>prephenate + S-adenosyl-L-methionine = carboxy-S-adenosyl-L-methionine + 3-phenylpyruvate + H2O</text>
        <dbReference type="Rhea" id="RHEA:51692"/>
        <dbReference type="ChEBI" id="CHEBI:15377"/>
        <dbReference type="ChEBI" id="CHEBI:18005"/>
        <dbReference type="ChEBI" id="CHEBI:29934"/>
        <dbReference type="ChEBI" id="CHEBI:59789"/>
        <dbReference type="ChEBI" id="CHEBI:134278"/>
    </reaction>
</comment>
<comment type="similarity">
    <text evidence="3">Belongs to the class I-like SAM-binding methyltransferase superfamily. Cx-SAM synthase family.</text>
</comment>
<evidence type="ECO:0000256" key="2">
    <source>
        <dbReference type="ARBA" id="ARBA00022691"/>
    </source>
</evidence>
<feature type="binding site" evidence="3 4">
    <location>
        <position position="138"/>
    </location>
    <ligand>
        <name>S-adenosyl-L-methionine</name>
        <dbReference type="ChEBI" id="CHEBI:59789"/>
    </ligand>
</feature>
<dbReference type="HAMAP" id="MF_01589">
    <property type="entry name" value="Cx_SAM_synthase"/>
    <property type="match status" value="1"/>
</dbReference>
<dbReference type="OrthoDB" id="9779941at2"/>
<evidence type="ECO:0000256" key="4">
    <source>
        <dbReference type="PIRSR" id="PIRSR006325-1"/>
    </source>
</evidence>
<comment type="subunit">
    <text evidence="3">Homodimer.</text>
</comment>
<comment type="function">
    <text evidence="3">Catalyzes the conversion of S-adenosyl-L-methionine (SAM) to carboxy-S-adenosyl-L-methionine (Cx-SAM).</text>
</comment>
<evidence type="ECO:0000259" key="5">
    <source>
        <dbReference type="Pfam" id="PF13649"/>
    </source>
</evidence>
<dbReference type="Pfam" id="PF13649">
    <property type="entry name" value="Methyltransf_25"/>
    <property type="match status" value="1"/>
</dbReference>
<dbReference type="SUPFAM" id="SSF53335">
    <property type="entry name" value="S-adenosyl-L-methionine-dependent methyltransferases"/>
    <property type="match status" value="1"/>
</dbReference>
<dbReference type="GO" id="GO:1904047">
    <property type="term" value="F:S-adenosyl-L-methionine binding"/>
    <property type="evidence" value="ECO:0007669"/>
    <property type="project" value="UniProtKB-UniRule"/>
</dbReference>
<dbReference type="HOGENOM" id="CLU_078475_0_0_6"/>
<keyword evidence="6" id="KW-0489">Methyltransferase</keyword>
<dbReference type="EC" id="2.1.3.-" evidence="3"/>
<accession>H8YY94</accession>
<dbReference type="STRING" id="631362.Thi970DRAFT_01085"/>
<dbReference type="Proteomes" id="UP000002964">
    <property type="component" value="Unassembled WGS sequence"/>
</dbReference>
<dbReference type="InterPro" id="IPR029063">
    <property type="entry name" value="SAM-dependent_MTases_sf"/>
</dbReference>
<keyword evidence="1 3" id="KW-0808">Transferase</keyword>
<dbReference type="PIRSF" id="PIRSF006325">
    <property type="entry name" value="MeTrfase_bac"/>
    <property type="match status" value="1"/>
</dbReference>
<gene>
    <name evidence="3" type="primary">cmoA</name>
    <name evidence="6" type="ORF">Thi970DRAFT_01085</name>
</gene>
<dbReference type="Gene3D" id="3.40.50.150">
    <property type="entry name" value="Vaccinia Virus protein VP39"/>
    <property type="match status" value="1"/>
</dbReference>